<dbReference type="AlphaFoldDB" id="A0A0C2GL66"/>
<proteinExistence type="predicted"/>
<protein>
    <submittedName>
        <fullName evidence="1">Uncharacterized protein</fullName>
    </submittedName>
</protein>
<keyword evidence="2" id="KW-1185">Reference proteome</keyword>
<reference evidence="1 2" key="1">
    <citation type="submission" date="2013-12" db="EMBL/GenBank/DDBJ databases">
        <title>Draft genome of the parsitic nematode Ancylostoma duodenale.</title>
        <authorList>
            <person name="Mitreva M."/>
        </authorList>
    </citation>
    <scope>NUCLEOTIDE SEQUENCE [LARGE SCALE GENOMIC DNA]</scope>
    <source>
        <strain evidence="1 2">Zhejiang</strain>
    </source>
</reference>
<name>A0A0C2GL66_9BILA</name>
<accession>A0A0C2GL66</accession>
<dbReference type="OrthoDB" id="5865469at2759"/>
<sequence>MLYHISKQPVINRDFFTLLAGFWEYAVVDNIDEVYDWLVQHLCDSARATKRRLSCETLELIRHHGAAKAAGNYQLLRGSQAPQYMVPGEEVLSETETKLYFQFFFPVNYFECGICKQLEIPRR</sequence>
<evidence type="ECO:0000313" key="1">
    <source>
        <dbReference type="EMBL" id="KIH59694.1"/>
    </source>
</evidence>
<evidence type="ECO:0000313" key="2">
    <source>
        <dbReference type="Proteomes" id="UP000054047"/>
    </source>
</evidence>
<gene>
    <name evidence="1" type="ORF">ANCDUO_10064</name>
</gene>
<dbReference type="Proteomes" id="UP000054047">
    <property type="component" value="Unassembled WGS sequence"/>
</dbReference>
<dbReference type="EMBL" id="KN731688">
    <property type="protein sequence ID" value="KIH59694.1"/>
    <property type="molecule type" value="Genomic_DNA"/>
</dbReference>
<organism evidence="1 2">
    <name type="scientific">Ancylostoma duodenale</name>
    <dbReference type="NCBI Taxonomy" id="51022"/>
    <lineage>
        <taxon>Eukaryota</taxon>
        <taxon>Metazoa</taxon>
        <taxon>Ecdysozoa</taxon>
        <taxon>Nematoda</taxon>
        <taxon>Chromadorea</taxon>
        <taxon>Rhabditida</taxon>
        <taxon>Rhabditina</taxon>
        <taxon>Rhabditomorpha</taxon>
        <taxon>Strongyloidea</taxon>
        <taxon>Ancylostomatidae</taxon>
        <taxon>Ancylostomatinae</taxon>
        <taxon>Ancylostoma</taxon>
    </lineage>
</organism>